<dbReference type="EMBL" id="LNFP01000161">
    <property type="protein sequence ID" value="KUF96464.1"/>
    <property type="molecule type" value="Genomic_DNA"/>
</dbReference>
<dbReference type="PROSITE" id="PS50235">
    <property type="entry name" value="USP_3"/>
    <property type="match status" value="1"/>
</dbReference>
<dbReference type="SUPFAM" id="SSF54001">
    <property type="entry name" value="Cysteine proteinases"/>
    <property type="match status" value="2"/>
</dbReference>
<evidence type="ECO:0000256" key="5">
    <source>
        <dbReference type="ARBA" id="ARBA00022801"/>
    </source>
</evidence>
<dbReference type="Gene3D" id="3.90.70.10">
    <property type="entry name" value="Cysteine proteinases"/>
    <property type="match status" value="2"/>
</dbReference>
<comment type="catalytic activity">
    <reaction evidence="1">
        <text>Thiol-dependent hydrolysis of ester, thioester, amide, peptide and isopeptide bonds formed by the C-terminal Gly of ubiquitin (a 76-residue protein attached to proteins as an intracellular targeting signal).</text>
        <dbReference type="EC" id="3.4.19.12"/>
    </reaction>
</comment>
<dbReference type="PANTHER" id="PTHR43982">
    <property type="entry name" value="UBIQUITIN CARBOXYL-TERMINAL HYDROLASE"/>
    <property type="match status" value="1"/>
</dbReference>
<comment type="caution">
    <text evidence="8">The sequence shown here is derived from an EMBL/GenBank/DDBJ whole genome shotgun (WGS) entry which is preliminary data.</text>
</comment>
<dbReference type="GO" id="GO:0004843">
    <property type="term" value="F:cysteine-type deubiquitinase activity"/>
    <property type="evidence" value="ECO:0007669"/>
    <property type="project" value="UniProtKB-EC"/>
</dbReference>
<evidence type="ECO:0000256" key="1">
    <source>
        <dbReference type="ARBA" id="ARBA00000707"/>
    </source>
</evidence>
<evidence type="ECO:0000313" key="8">
    <source>
        <dbReference type="EMBL" id="KUF96464.1"/>
    </source>
</evidence>
<organism evidence="8 9">
    <name type="scientific">Phytophthora nicotianae</name>
    <name type="common">Potato buckeye rot agent</name>
    <name type="synonym">Phytophthora parasitica</name>
    <dbReference type="NCBI Taxonomy" id="4792"/>
    <lineage>
        <taxon>Eukaryota</taxon>
        <taxon>Sar</taxon>
        <taxon>Stramenopiles</taxon>
        <taxon>Oomycota</taxon>
        <taxon>Peronosporomycetes</taxon>
        <taxon>Peronosporales</taxon>
        <taxon>Peronosporaceae</taxon>
        <taxon>Phytophthora</taxon>
    </lineage>
</organism>
<dbReference type="Proteomes" id="UP000054636">
    <property type="component" value="Unassembled WGS sequence"/>
</dbReference>
<dbReference type="InterPro" id="IPR001394">
    <property type="entry name" value="Peptidase_C19_UCH"/>
</dbReference>
<proteinExistence type="predicted"/>
<feature type="domain" description="USP" evidence="7">
    <location>
        <begin position="63"/>
        <end position="194"/>
    </location>
</feature>
<dbReference type="InterPro" id="IPR038765">
    <property type="entry name" value="Papain-like_cys_pep_sf"/>
</dbReference>
<dbReference type="InterPro" id="IPR028889">
    <property type="entry name" value="USP"/>
</dbReference>
<keyword evidence="3" id="KW-0645">Protease</keyword>
<evidence type="ECO:0000256" key="6">
    <source>
        <dbReference type="ARBA" id="ARBA00022807"/>
    </source>
</evidence>
<dbReference type="InterPro" id="IPR018200">
    <property type="entry name" value="USP_CS"/>
</dbReference>
<dbReference type="Pfam" id="PF00443">
    <property type="entry name" value="UCH"/>
    <property type="match status" value="1"/>
</dbReference>
<dbReference type="PANTHER" id="PTHR43982:SF1">
    <property type="entry name" value="UBIQUITIN CARBOXYL-TERMINAL HYDROLASE 14"/>
    <property type="match status" value="1"/>
</dbReference>
<dbReference type="GO" id="GO:0070628">
    <property type="term" value="F:proteasome binding"/>
    <property type="evidence" value="ECO:0007669"/>
    <property type="project" value="TreeGrafter"/>
</dbReference>
<evidence type="ECO:0000256" key="2">
    <source>
        <dbReference type="ARBA" id="ARBA00012759"/>
    </source>
</evidence>
<dbReference type="GO" id="GO:0043161">
    <property type="term" value="P:proteasome-mediated ubiquitin-dependent protein catabolic process"/>
    <property type="evidence" value="ECO:0007669"/>
    <property type="project" value="InterPro"/>
</dbReference>
<dbReference type="GO" id="GO:0061136">
    <property type="term" value="P:regulation of proteasomal protein catabolic process"/>
    <property type="evidence" value="ECO:0007669"/>
    <property type="project" value="TreeGrafter"/>
</dbReference>
<evidence type="ECO:0000256" key="3">
    <source>
        <dbReference type="ARBA" id="ARBA00022670"/>
    </source>
</evidence>
<sequence length="194" mass="21389">MSKAWKGMLKDDVDLSTLDKLVDGTGIMLMGSAEVVQKPKEPIVFIEDMTTKDIAATGTVYPAGLVNLGNTCYMNATLQCLRPVKELREALKAQPGGVSADLANNFTTALKDMYGQLDGSVDSITPSMFVSVLRRAYPQFAQQAPRSGGYMQQDNDWYCYDDDDVSPCKTEDIMKLKGGGDWHMAYLAFYRAKN</sequence>
<dbReference type="InterPro" id="IPR044635">
    <property type="entry name" value="UBP14-like"/>
</dbReference>
<dbReference type="GO" id="GO:0016579">
    <property type="term" value="P:protein deubiquitination"/>
    <property type="evidence" value="ECO:0007669"/>
    <property type="project" value="InterPro"/>
</dbReference>
<evidence type="ECO:0000313" key="9">
    <source>
        <dbReference type="Proteomes" id="UP000054636"/>
    </source>
</evidence>
<evidence type="ECO:0000259" key="7">
    <source>
        <dbReference type="PROSITE" id="PS50235"/>
    </source>
</evidence>
<keyword evidence="5" id="KW-0378">Hydrolase</keyword>
<evidence type="ECO:0000256" key="4">
    <source>
        <dbReference type="ARBA" id="ARBA00022786"/>
    </source>
</evidence>
<gene>
    <name evidence="8" type="ORF">AM588_10006047</name>
</gene>
<dbReference type="PROSITE" id="PS00972">
    <property type="entry name" value="USP_1"/>
    <property type="match status" value="1"/>
</dbReference>
<keyword evidence="4" id="KW-0833">Ubl conjugation pathway</keyword>
<dbReference type="CDD" id="cd02257">
    <property type="entry name" value="Peptidase_C19"/>
    <property type="match status" value="1"/>
</dbReference>
<keyword evidence="6" id="KW-0788">Thiol protease</keyword>
<dbReference type="EC" id="3.4.19.12" evidence="2"/>
<protein>
    <recommendedName>
        <fullName evidence="2">ubiquitinyl hydrolase 1</fullName>
        <ecNumber evidence="2">3.4.19.12</ecNumber>
    </recommendedName>
</protein>
<name>A0A0W8DJL3_PHYNI</name>
<reference evidence="8 9" key="1">
    <citation type="submission" date="2015-11" db="EMBL/GenBank/DDBJ databases">
        <title>Genomes and virulence difference between two physiological races of Phytophthora nicotianae.</title>
        <authorList>
            <person name="Liu H."/>
            <person name="Ma X."/>
            <person name="Yu H."/>
            <person name="Fang D."/>
            <person name="Li Y."/>
            <person name="Wang X."/>
            <person name="Wang W."/>
            <person name="Dong Y."/>
            <person name="Xiao B."/>
        </authorList>
    </citation>
    <scope>NUCLEOTIDE SEQUENCE [LARGE SCALE GENOMIC DNA]</scope>
    <source>
        <strain evidence="9">race 1</strain>
    </source>
</reference>
<dbReference type="AlphaFoldDB" id="A0A0W8DJL3"/>
<accession>A0A0W8DJL3</accession>